<dbReference type="InterPro" id="IPR011050">
    <property type="entry name" value="Pectin_lyase_fold/virulence"/>
</dbReference>
<sequence length="888" mass="94301">MNHHKKGLSVSKLAAACSLALMAQASASDISNTSYETFYFNTTDNTPYYQGYVGFNNGQDLTTQGNISPGINNAVVRGVISTYYLNANASENALNITNSTVRGMITSQCMTTNCAADTLTNAGVLSLTVDNSTIDDTYEHYNYVNNANVAGSIDTYNLGTAITLDQQSNIVLRNNSRVAGITLTQGYDWAADSANNGTSFNNNVTISDSALTSGAWSELDNSGFYGQSGKPSDYHNGSAGWDDVALDVSDSADAVHSMKTNVVLDHSTLTGDVAFASTFNANFYPAGHDSNADGTLDTNGGYAQDSLNQDELNLTLQNGSKWVGAAMSSVESTATLYDVAPNSILPESVYDTSGHVAGNQVFQSGLFNVALDTGSRWDTRGNSNIDTLTVNNGSLVNITNASSLLADSVSLNNLSGLNIANDGFVATDTLSLDNQSQVSLLNEGAELYANQITVDRQSQLNLGLGQVESRNMTLANGGTFNVGSRAYILNSDLNSTASQVRQEQGIVALNSDGHLSVNGDVNGNFRVNINDATGKGSVADYKNKEVIRVYDNNTATAATFTANNKADLGAYRYEAKQAGDTVVLKQRGLTDAANIALSIPSANTNIWNLEQDTLANRLSAGRHSGDAGGVWVSYTGGNFNADGSTVSYDQDVNGIMIGVDKMIEGDAKWMLGMAAGFAKGDVSHKSGSLDQDTQSARVYASAQFDNHVFLDSSLSYSRFSNDLTSGMSDGQHVTADNATDGWGFGLKLGYDWAFNESGYVTPYAAISGLFQNNDSYKVSNGMNVGSQSYNSLRYEAGVDAGYTFNYGSEQSLTPFVKLAYVYDDAGDNDARINGDRIDNSMNGSAVRAGVGGQFNFSKNFATYADTALLKGGDVDQDWSANVGVKYRW</sequence>
<dbReference type="Gene3D" id="2.160.20.20">
    <property type="match status" value="1"/>
</dbReference>
<keyword evidence="1" id="KW-0732">Signal</keyword>
<proteinExistence type="predicted"/>
<dbReference type="InterPro" id="IPR006315">
    <property type="entry name" value="OM_autotransptr_brl_dom"/>
</dbReference>
<dbReference type="Pfam" id="PF03797">
    <property type="entry name" value="Autotransporter"/>
    <property type="match status" value="1"/>
</dbReference>
<dbReference type="SMART" id="SM00869">
    <property type="entry name" value="Autotransporter"/>
    <property type="match status" value="1"/>
</dbReference>
<keyword evidence="4" id="KW-1185">Reference proteome</keyword>
<evidence type="ECO:0000256" key="1">
    <source>
        <dbReference type="SAM" id="SignalP"/>
    </source>
</evidence>
<dbReference type="InterPro" id="IPR005546">
    <property type="entry name" value="Autotransporte_beta"/>
</dbReference>
<reference evidence="3 4" key="1">
    <citation type="submission" date="2020-03" db="EMBL/GenBank/DDBJ databases">
        <title>Rahnella aceri sp. nov., isoated from traditional Jeju Makgeolli.</title>
        <authorList>
            <person name="Kim I.S."/>
            <person name="Jeon D."/>
        </authorList>
    </citation>
    <scope>NUCLEOTIDE SEQUENCE [LARGE SCALE GENOMIC DNA]</scope>
    <source>
        <strain evidence="3 4">Lac-M11</strain>
    </source>
</reference>
<dbReference type="AlphaFoldDB" id="A0A6M2B5P1"/>
<dbReference type="PANTHER" id="PTHR35037">
    <property type="entry name" value="C-TERMINAL REGION OF AIDA-LIKE PROTEIN"/>
    <property type="match status" value="1"/>
</dbReference>
<comment type="caution">
    <text evidence="3">The sequence shown here is derived from an EMBL/GenBank/DDBJ whole genome shotgun (WGS) entry which is preliminary data.</text>
</comment>
<dbReference type="Gene3D" id="2.40.128.130">
    <property type="entry name" value="Autotransporter beta-domain"/>
    <property type="match status" value="1"/>
</dbReference>
<name>A0A6M2B5P1_9GAMM</name>
<dbReference type="Proteomes" id="UP000476696">
    <property type="component" value="Unassembled WGS sequence"/>
</dbReference>
<dbReference type="InterPro" id="IPR036709">
    <property type="entry name" value="Autotransporte_beta_dom_sf"/>
</dbReference>
<dbReference type="GO" id="GO:0019867">
    <property type="term" value="C:outer membrane"/>
    <property type="evidence" value="ECO:0007669"/>
    <property type="project" value="InterPro"/>
</dbReference>
<dbReference type="PANTHER" id="PTHR35037:SF2">
    <property type="match status" value="1"/>
</dbReference>
<dbReference type="NCBIfam" id="TIGR01414">
    <property type="entry name" value="autotrans_barl"/>
    <property type="match status" value="1"/>
</dbReference>
<dbReference type="EMBL" id="JAADJS010000003">
    <property type="protein sequence ID" value="NGX88600.1"/>
    <property type="molecule type" value="Genomic_DNA"/>
</dbReference>
<organism evidence="3 4">
    <name type="scientific">Rahnella contaminans</name>
    <dbReference type="NCBI Taxonomy" id="2703882"/>
    <lineage>
        <taxon>Bacteria</taxon>
        <taxon>Pseudomonadati</taxon>
        <taxon>Pseudomonadota</taxon>
        <taxon>Gammaproteobacteria</taxon>
        <taxon>Enterobacterales</taxon>
        <taxon>Yersiniaceae</taxon>
        <taxon>Rahnella</taxon>
    </lineage>
</organism>
<gene>
    <name evidence="3" type="ORF">GW579_16095</name>
</gene>
<dbReference type="InterPro" id="IPR012332">
    <property type="entry name" value="Autotransporter_pectin_lyase_C"/>
</dbReference>
<evidence type="ECO:0000313" key="3">
    <source>
        <dbReference type="EMBL" id="NGX88600.1"/>
    </source>
</evidence>
<dbReference type="PROSITE" id="PS51208">
    <property type="entry name" value="AUTOTRANSPORTER"/>
    <property type="match status" value="1"/>
</dbReference>
<dbReference type="RefSeq" id="WP_165060153.1">
    <property type="nucleotide sequence ID" value="NZ_JAADJS010000003.1"/>
</dbReference>
<evidence type="ECO:0000313" key="4">
    <source>
        <dbReference type="Proteomes" id="UP000476696"/>
    </source>
</evidence>
<feature type="signal peptide" evidence="1">
    <location>
        <begin position="1"/>
        <end position="27"/>
    </location>
</feature>
<dbReference type="PRINTS" id="PR01484">
    <property type="entry name" value="PRTACTNFAMLY"/>
</dbReference>
<accession>A0A6M2B5P1</accession>
<feature type="chain" id="PRO_5027114788" evidence="1">
    <location>
        <begin position="28"/>
        <end position="888"/>
    </location>
</feature>
<feature type="domain" description="Autotransporter" evidence="2">
    <location>
        <begin position="623"/>
        <end position="888"/>
    </location>
</feature>
<protein>
    <submittedName>
        <fullName evidence="3">Autotransporter outer membrane beta-barrel domain-containing protein</fullName>
    </submittedName>
</protein>
<dbReference type="SUPFAM" id="SSF51126">
    <property type="entry name" value="Pectin lyase-like"/>
    <property type="match status" value="1"/>
</dbReference>
<evidence type="ECO:0000259" key="2">
    <source>
        <dbReference type="PROSITE" id="PS51208"/>
    </source>
</evidence>
<dbReference type="InterPro" id="IPR003991">
    <property type="entry name" value="Pertactin_virulence_factor"/>
</dbReference>
<dbReference type="SUPFAM" id="SSF103515">
    <property type="entry name" value="Autotransporter"/>
    <property type="match status" value="1"/>
</dbReference>
<dbReference type="InterPro" id="IPR051551">
    <property type="entry name" value="Autotransporter_adhesion"/>
</dbReference>